<evidence type="ECO:0000313" key="1">
    <source>
        <dbReference type="EMBL" id="DAD96171.1"/>
    </source>
</evidence>
<keyword evidence="1" id="KW-0808">Transferase</keyword>
<protein>
    <submittedName>
        <fullName evidence="1">Cytosine specific methyltransferase</fullName>
    </submittedName>
</protein>
<dbReference type="GO" id="GO:0008168">
    <property type="term" value="F:methyltransferase activity"/>
    <property type="evidence" value="ECO:0007669"/>
    <property type="project" value="UniProtKB-KW"/>
</dbReference>
<sequence length="225" mass="25490">MKVLIACEESQEVCKAFRALGHEAYSCDIQEPSGGHPEWHILGDALKAIEGGQLSTMDGKTHDIGRWDLLIAHPPCTYLTSAGSMRLIRIDPSGQKWINAERYYHMREAAEFFKMILRADIPMICVENPAPMHICELPEYSQIIQPYMFGHPYTKRTCLWLKNLLPLEPTQVVTPNARWVDTGHGRTTRTKLDGLKLSAKDRSKTFPGIARAMAEQWGGDIREEL</sequence>
<keyword evidence="1" id="KW-0489">Methyltransferase</keyword>
<name>A0A8S5NQ48_9CAUD</name>
<accession>A0A8S5NQ48</accession>
<organism evidence="1">
    <name type="scientific">Myoviridae sp. ctlnK45</name>
    <dbReference type="NCBI Taxonomy" id="2826693"/>
    <lineage>
        <taxon>Viruses</taxon>
        <taxon>Duplodnaviria</taxon>
        <taxon>Heunggongvirae</taxon>
        <taxon>Uroviricota</taxon>
        <taxon>Caudoviricetes</taxon>
    </lineage>
</organism>
<dbReference type="GO" id="GO:0032259">
    <property type="term" value="P:methylation"/>
    <property type="evidence" value="ECO:0007669"/>
    <property type="project" value="UniProtKB-KW"/>
</dbReference>
<dbReference type="EMBL" id="BK015212">
    <property type="protein sequence ID" value="DAD96171.1"/>
    <property type="molecule type" value="Genomic_DNA"/>
</dbReference>
<reference evidence="1" key="1">
    <citation type="journal article" date="2021" name="Proc. Natl. Acad. Sci. U.S.A.">
        <title>A Catalog of Tens of Thousands of Viruses from Human Metagenomes Reveals Hidden Associations with Chronic Diseases.</title>
        <authorList>
            <person name="Tisza M.J."/>
            <person name="Buck C.B."/>
        </authorList>
    </citation>
    <scope>NUCLEOTIDE SEQUENCE</scope>
    <source>
        <strain evidence="1">CtlnK45</strain>
    </source>
</reference>
<proteinExistence type="predicted"/>